<dbReference type="GO" id="GO:0016787">
    <property type="term" value="F:hydrolase activity"/>
    <property type="evidence" value="ECO:0007669"/>
    <property type="project" value="UniProtKB-KW"/>
</dbReference>
<dbReference type="Proteomes" id="UP000265566">
    <property type="component" value="Chromosome 7"/>
</dbReference>
<dbReference type="PROSITE" id="PS01245">
    <property type="entry name" value="RIO1"/>
    <property type="match status" value="1"/>
</dbReference>
<evidence type="ECO:0000256" key="2">
    <source>
        <dbReference type="ARBA" id="ARBA00004496"/>
    </source>
</evidence>
<feature type="compositionally biased region" description="Polar residues" evidence="19">
    <location>
        <begin position="31"/>
        <end position="44"/>
    </location>
</feature>
<evidence type="ECO:0000256" key="11">
    <source>
        <dbReference type="ARBA" id="ARBA00022741"/>
    </source>
</evidence>
<evidence type="ECO:0000256" key="16">
    <source>
        <dbReference type="ARBA" id="ARBA00047899"/>
    </source>
</evidence>
<evidence type="ECO:0000256" key="7">
    <source>
        <dbReference type="ARBA" id="ARBA00022517"/>
    </source>
</evidence>
<dbReference type="GO" id="GO:0005524">
    <property type="term" value="F:ATP binding"/>
    <property type="evidence" value="ECO:0007669"/>
    <property type="project" value="UniProtKB-KW"/>
</dbReference>
<comment type="caution">
    <text evidence="21">The sequence shown here is derived from an EMBL/GenBank/DDBJ whole genome shotgun (WGS) entry which is preliminary data.</text>
</comment>
<keyword evidence="8 21" id="KW-0723">Serine/threonine-protein kinase</keyword>
<evidence type="ECO:0000256" key="17">
    <source>
        <dbReference type="ARBA" id="ARBA00048679"/>
    </source>
</evidence>
<keyword evidence="6" id="KW-0963">Cytoplasm</keyword>
<dbReference type="CDD" id="cd05147">
    <property type="entry name" value="RIO1_euk"/>
    <property type="match status" value="1"/>
</dbReference>
<gene>
    <name evidence="21" type="ORF">MtrunA17_Chr7g0218551</name>
</gene>
<accession>A0A396GT64</accession>
<evidence type="ECO:0000256" key="14">
    <source>
        <dbReference type="ARBA" id="ARBA00022840"/>
    </source>
</evidence>
<keyword evidence="10" id="KW-0479">Metal-binding</keyword>
<feature type="compositionally biased region" description="Acidic residues" evidence="19">
    <location>
        <begin position="1"/>
        <end position="14"/>
    </location>
</feature>
<dbReference type="GO" id="GO:0106310">
    <property type="term" value="F:protein serine kinase activity"/>
    <property type="evidence" value="ECO:0007669"/>
    <property type="project" value="RHEA"/>
</dbReference>
<comment type="catalytic activity">
    <reaction evidence="16">
        <text>L-threonyl-[protein] + ATP = O-phospho-L-threonyl-[protein] + ADP + H(+)</text>
        <dbReference type="Rhea" id="RHEA:46608"/>
        <dbReference type="Rhea" id="RHEA-COMP:11060"/>
        <dbReference type="Rhea" id="RHEA-COMP:11605"/>
        <dbReference type="ChEBI" id="CHEBI:15378"/>
        <dbReference type="ChEBI" id="CHEBI:30013"/>
        <dbReference type="ChEBI" id="CHEBI:30616"/>
        <dbReference type="ChEBI" id="CHEBI:61977"/>
        <dbReference type="ChEBI" id="CHEBI:456216"/>
        <dbReference type="EC" id="2.7.11.1"/>
    </reaction>
</comment>
<sequence length="425" mass="48469">MGNKEDDDELDYEYESCLGSRRPNAHGGRGSHSSTLQPLSNRNQRFSNRIRASPLEEWEGRTNIGMSNTVTTEIRGSLMHMSIGKTKTTGKVDRATVENVRNQSFSSYNSFSIICIQLTQKFPQAIDLRTRMAIFKMINNNLFQHINGCISTGKEANVYHATDSDGQEYAIKIHKTSVLGFKDRNKYVKGDRRFERAYCSRNPREMGKTWAEKELKNLYRIAAKGIRCPKPRHQKLHMVVMDFIGKDGWAAPRLKDADLSLGKLLEGYVEIIVAMRDLYQKCRLVHGDLSEYNILYYEVNTPLGVIFLVTKCLCKLFAYIFFTYQGHLYIIDVSQAVDIDHPCAHCLLFEDCKHVSDFFKKHGVGVMTKTELFKFIVNAFIADDDVVDSYLEKVQQKTLTGGASEEDEISNWVSALVTCLKLLFA</sequence>
<evidence type="ECO:0000256" key="9">
    <source>
        <dbReference type="ARBA" id="ARBA00022679"/>
    </source>
</evidence>
<feature type="domain" description="RIO kinase" evidence="20">
    <location>
        <begin position="116"/>
        <end position="378"/>
    </location>
</feature>
<reference evidence="22" key="1">
    <citation type="journal article" date="2018" name="Nat. Plants">
        <title>Whole-genome landscape of Medicago truncatula symbiotic genes.</title>
        <authorList>
            <person name="Pecrix Y."/>
            <person name="Staton S.E."/>
            <person name="Sallet E."/>
            <person name="Lelandais-Briere C."/>
            <person name="Moreau S."/>
            <person name="Carrere S."/>
            <person name="Blein T."/>
            <person name="Jardinaud M.F."/>
            <person name="Latrasse D."/>
            <person name="Zouine M."/>
            <person name="Zahm M."/>
            <person name="Kreplak J."/>
            <person name="Mayjonade B."/>
            <person name="Satge C."/>
            <person name="Perez M."/>
            <person name="Cauet S."/>
            <person name="Marande W."/>
            <person name="Chantry-Darmon C."/>
            <person name="Lopez-Roques C."/>
            <person name="Bouchez O."/>
            <person name="Berard A."/>
            <person name="Debelle F."/>
            <person name="Munos S."/>
            <person name="Bendahmane A."/>
            <person name="Berges H."/>
            <person name="Niebel A."/>
            <person name="Buitink J."/>
            <person name="Frugier F."/>
            <person name="Benhamed M."/>
            <person name="Crespi M."/>
            <person name="Gouzy J."/>
            <person name="Gamas P."/>
        </authorList>
    </citation>
    <scope>NUCLEOTIDE SEQUENCE [LARGE SCALE GENOMIC DNA]</scope>
    <source>
        <strain evidence="22">cv. Jemalong A17</strain>
    </source>
</reference>
<dbReference type="FunFam" id="3.30.200.20:FF:000148">
    <property type="entry name" value="Serine/threonine-protein kinase RIO1"/>
    <property type="match status" value="1"/>
</dbReference>
<comment type="cofactor">
    <cofactor evidence="1">
        <name>Mg(2+)</name>
        <dbReference type="ChEBI" id="CHEBI:18420"/>
    </cofactor>
</comment>
<comment type="catalytic activity">
    <reaction evidence="17">
        <text>L-seryl-[protein] + ATP = O-phospho-L-seryl-[protein] + ADP + H(+)</text>
        <dbReference type="Rhea" id="RHEA:17989"/>
        <dbReference type="Rhea" id="RHEA-COMP:9863"/>
        <dbReference type="Rhea" id="RHEA-COMP:11604"/>
        <dbReference type="ChEBI" id="CHEBI:15378"/>
        <dbReference type="ChEBI" id="CHEBI:29999"/>
        <dbReference type="ChEBI" id="CHEBI:30616"/>
        <dbReference type="ChEBI" id="CHEBI:83421"/>
        <dbReference type="ChEBI" id="CHEBI:456216"/>
        <dbReference type="EC" id="2.7.11.1"/>
    </reaction>
</comment>
<evidence type="ECO:0000259" key="20">
    <source>
        <dbReference type="SMART" id="SM00090"/>
    </source>
</evidence>
<dbReference type="Gramene" id="rna38469">
    <property type="protein sequence ID" value="RHN44359.1"/>
    <property type="gene ID" value="gene38469"/>
</dbReference>
<dbReference type="InterPro" id="IPR051272">
    <property type="entry name" value="RIO-type_Ser/Thr_kinase"/>
</dbReference>
<dbReference type="Gene3D" id="3.30.200.20">
    <property type="entry name" value="Phosphorylase Kinase, domain 1"/>
    <property type="match status" value="1"/>
</dbReference>
<dbReference type="GO" id="GO:0046872">
    <property type="term" value="F:metal ion binding"/>
    <property type="evidence" value="ECO:0007669"/>
    <property type="project" value="UniProtKB-KW"/>
</dbReference>
<evidence type="ECO:0000256" key="4">
    <source>
        <dbReference type="ARBA" id="ARBA00012513"/>
    </source>
</evidence>
<dbReference type="EMBL" id="PSQE01000007">
    <property type="protein sequence ID" value="RHN44359.1"/>
    <property type="molecule type" value="Genomic_DNA"/>
</dbReference>
<name>A0A396GT64_MEDTR</name>
<keyword evidence="13" id="KW-0378">Hydrolase</keyword>
<keyword evidence="15" id="KW-0460">Magnesium</keyword>
<evidence type="ECO:0000256" key="15">
    <source>
        <dbReference type="ARBA" id="ARBA00022842"/>
    </source>
</evidence>
<feature type="region of interest" description="Disordered" evidence="19">
    <location>
        <begin position="1"/>
        <end position="44"/>
    </location>
</feature>
<evidence type="ECO:0000256" key="1">
    <source>
        <dbReference type="ARBA" id="ARBA00001946"/>
    </source>
</evidence>
<evidence type="ECO:0000256" key="13">
    <source>
        <dbReference type="ARBA" id="ARBA00022801"/>
    </source>
</evidence>
<evidence type="ECO:0000256" key="12">
    <source>
        <dbReference type="ARBA" id="ARBA00022777"/>
    </source>
</evidence>
<keyword evidence="11" id="KW-0547">Nucleotide-binding</keyword>
<dbReference type="InterPro" id="IPR000687">
    <property type="entry name" value="RIO_kinase"/>
</dbReference>
<evidence type="ECO:0000313" key="21">
    <source>
        <dbReference type="EMBL" id="RHN44359.1"/>
    </source>
</evidence>
<dbReference type="GO" id="GO:0004674">
    <property type="term" value="F:protein serine/threonine kinase activity"/>
    <property type="evidence" value="ECO:0007669"/>
    <property type="project" value="UniProtKB-KW"/>
</dbReference>
<dbReference type="InterPro" id="IPR018934">
    <property type="entry name" value="RIO_dom"/>
</dbReference>
<organism evidence="21 22">
    <name type="scientific">Medicago truncatula</name>
    <name type="common">Barrel medic</name>
    <name type="synonym">Medicago tribuloides</name>
    <dbReference type="NCBI Taxonomy" id="3880"/>
    <lineage>
        <taxon>Eukaryota</taxon>
        <taxon>Viridiplantae</taxon>
        <taxon>Streptophyta</taxon>
        <taxon>Embryophyta</taxon>
        <taxon>Tracheophyta</taxon>
        <taxon>Spermatophyta</taxon>
        <taxon>Magnoliopsida</taxon>
        <taxon>eudicotyledons</taxon>
        <taxon>Gunneridae</taxon>
        <taxon>Pentapetalae</taxon>
        <taxon>rosids</taxon>
        <taxon>fabids</taxon>
        <taxon>Fabales</taxon>
        <taxon>Fabaceae</taxon>
        <taxon>Papilionoideae</taxon>
        <taxon>50 kb inversion clade</taxon>
        <taxon>NPAAA clade</taxon>
        <taxon>Hologalegina</taxon>
        <taxon>IRL clade</taxon>
        <taxon>Trifolieae</taxon>
        <taxon>Medicago</taxon>
    </lineage>
</organism>
<keyword evidence="7" id="KW-0690">Ribosome biogenesis</keyword>
<dbReference type="Gene3D" id="1.10.510.10">
    <property type="entry name" value="Transferase(Phosphotransferase) domain 1"/>
    <property type="match status" value="1"/>
</dbReference>
<evidence type="ECO:0000313" key="22">
    <source>
        <dbReference type="Proteomes" id="UP000265566"/>
    </source>
</evidence>
<evidence type="ECO:0000256" key="18">
    <source>
        <dbReference type="ARBA" id="ARBA00068838"/>
    </source>
</evidence>
<dbReference type="GO" id="GO:0042254">
    <property type="term" value="P:ribosome biogenesis"/>
    <property type="evidence" value="ECO:0007669"/>
    <property type="project" value="UniProtKB-KW"/>
</dbReference>
<comment type="similarity">
    <text evidence="3">Belongs to the protein kinase superfamily. RIO-type Ser/Thr kinase family.</text>
</comment>
<dbReference type="Pfam" id="PF01163">
    <property type="entry name" value="RIO1"/>
    <property type="match status" value="2"/>
</dbReference>
<dbReference type="EC" id="2.7.11.1" evidence="4"/>
<proteinExistence type="inferred from homology"/>
<comment type="subcellular location">
    <subcellularLocation>
        <location evidence="2">Cytoplasm</location>
    </subcellularLocation>
</comment>
<evidence type="ECO:0000256" key="6">
    <source>
        <dbReference type="ARBA" id="ARBA00022490"/>
    </source>
</evidence>
<keyword evidence="12 21" id="KW-0418">Kinase</keyword>
<dbReference type="AlphaFoldDB" id="A0A396GT64"/>
<dbReference type="InterPro" id="IPR018935">
    <property type="entry name" value="RIO_kinase_CS"/>
</dbReference>
<protein>
    <recommendedName>
        <fullName evidence="5">Serine/threonine-protein kinase RIO1</fullName>
        <ecNumber evidence="4">2.7.11.1</ecNumber>
    </recommendedName>
    <alternativeName>
        <fullName evidence="18">Serine/threonine-protein kinase rio1</fullName>
    </alternativeName>
</protein>
<evidence type="ECO:0000256" key="5">
    <source>
        <dbReference type="ARBA" id="ARBA00016038"/>
    </source>
</evidence>
<evidence type="ECO:0000256" key="3">
    <source>
        <dbReference type="ARBA" id="ARBA00009196"/>
    </source>
</evidence>
<dbReference type="SUPFAM" id="SSF56112">
    <property type="entry name" value="Protein kinase-like (PK-like)"/>
    <property type="match status" value="1"/>
</dbReference>
<evidence type="ECO:0000256" key="10">
    <source>
        <dbReference type="ARBA" id="ARBA00022723"/>
    </source>
</evidence>
<dbReference type="PANTHER" id="PTHR45723">
    <property type="entry name" value="SERINE/THREONINE-PROTEIN KINASE RIO1"/>
    <property type="match status" value="1"/>
</dbReference>
<dbReference type="SMART" id="SM00090">
    <property type="entry name" value="RIO"/>
    <property type="match status" value="1"/>
</dbReference>
<evidence type="ECO:0000256" key="8">
    <source>
        <dbReference type="ARBA" id="ARBA00022527"/>
    </source>
</evidence>
<keyword evidence="14" id="KW-0067">ATP-binding</keyword>
<keyword evidence="9 21" id="KW-0808">Transferase</keyword>
<dbReference type="InterPro" id="IPR011009">
    <property type="entry name" value="Kinase-like_dom_sf"/>
</dbReference>
<evidence type="ECO:0000256" key="19">
    <source>
        <dbReference type="SAM" id="MobiDB-lite"/>
    </source>
</evidence>
<dbReference type="GO" id="GO:0005737">
    <property type="term" value="C:cytoplasm"/>
    <property type="evidence" value="ECO:0007669"/>
    <property type="project" value="UniProtKB-SubCell"/>
</dbReference>